<name>A0A9P4J6Y9_9PEZI</name>
<gene>
    <name evidence="1" type="ORF">K461DRAFT_110139</name>
</gene>
<dbReference type="Proteomes" id="UP000799439">
    <property type="component" value="Unassembled WGS sequence"/>
</dbReference>
<protein>
    <submittedName>
        <fullName evidence="1">Uncharacterized protein</fullName>
    </submittedName>
</protein>
<reference evidence="1" key="1">
    <citation type="journal article" date="2020" name="Stud. Mycol.">
        <title>101 Dothideomycetes genomes: a test case for predicting lifestyles and emergence of pathogens.</title>
        <authorList>
            <person name="Haridas S."/>
            <person name="Albert R."/>
            <person name="Binder M."/>
            <person name="Bloem J."/>
            <person name="Labutti K."/>
            <person name="Salamov A."/>
            <person name="Andreopoulos B."/>
            <person name="Baker S."/>
            <person name="Barry K."/>
            <person name="Bills G."/>
            <person name="Bluhm B."/>
            <person name="Cannon C."/>
            <person name="Castanera R."/>
            <person name="Culley D."/>
            <person name="Daum C."/>
            <person name="Ezra D."/>
            <person name="Gonzalez J."/>
            <person name="Henrissat B."/>
            <person name="Kuo A."/>
            <person name="Liang C."/>
            <person name="Lipzen A."/>
            <person name="Lutzoni F."/>
            <person name="Magnuson J."/>
            <person name="Mondo S."/>
            <person name="Nolan M."/>
            <person name="Ohm R."/>
            <person name="Pangilinan J."/>
            <person name="Park H.-J."/>
            <person name="Ramirez L."/>
            <person name="Alfaro M."/>
            <person name="Sun H."/>
            <person name="Tritt A."/>
            <person name="Yoshinaga Y."/>
            <person name="Zwiers L.-H."/>
            <person name="Turgeon B."/>
            <person name="Goodwin S."/>
            <person name="Spatafora J."/>
            <person name="Crous P."/>
            <person name="Grigoriev I."/>
        </authorList>
    </citation>
    <scope>NUCLEOTIDE SEQUENCE</scope>
    <source>
        <strain evidence="1">CBS 260.36</strain>
    </source>
</reference>
<dbReference type="EMBL" id="ML996083">
    <property type="protein sequence ID" value="KAF2155225.1"/>
    <property type="molecule type" value="Genomic_DNA"/>
</dbReference>
<keyword evidence="2" id="KW-1185">Reference proteome</keyword>
<accession>A0A9P4J6Y9</accession>
<sequence>MVKASDGNIPQPTIISREVDDDDSWESEYRLQIGDKVKYLVIAPGTFTREALSLPLYSIPNLPYAQDWNVALIA</sequence>
<proteinExistence type="predicted"/>
<organism evidence="1 2">
    <name type="scientific">Myriangium duriaei CBS 260.36</name>
    <dbReference type="NCBI Taxonomy" id="1168546"/>
    <lineage>
        <taxon>Eukaryota</taxon>
        <taxon>Fungi</taxon>
        <taxon>Dikarya</taxon>
        <taxon>Ascomycota</taxon>
        <taxon>Pezizomycotina</taxon>
        <taxon>Dothideomycetes</taxon>
        <taxon>Dothideomycetidae</taxon>
        <taxon>Myriangiales</taxon>
        <taxon>Myriangiaceae</taxon>
        <taxon>Myriangium</taxon>
    </lineage>
</organism>
<evidence type="ECO:0000313" key="2">
    <source>
        <dbReference type="Proteomes" id="UP000799439"/>
    </source>
</evidence>
<dbReference type="AlphaFoldDB" id="A0A9P4J6Y9"/>
<evidence type="ECO:0000313" key="1">
    <source>
        <dbReference type="EMBL" id="KAF2155225.1"/>
    </source>
</evidence>
<comment type="caution">
    <text evidence="1">The sequence shown here is derived from an EMBL/GenBank/DDBJ whole genome shotgun (WGS) entry which is preliminary data.</text>
</comment>
<dbReference type="OrthoDB" id="2687876at2759"/>